<keyword evidence="5 9" id="KW-0479">Metal-binding</keyword>
<dbReference type="NCBIfam" id="NF009544">
    <property type="entry name" value="PRK12928.1"/>
    <property type="match status" value="1"/>
</dbReference>
<evidence type="ECO:0000256" key="5">
    <source>
        <dbReference type="ARBA" id="ARBA00022723"/>
    </source>
</evidence>
<dbReference type="SUPFAM" id="SSF102114">
    <property type="entry name" value="Radical SAM enzymes"/>
    <property type="match status" value="1"/>
</dbReference>
<dbReference type="AlphaFoldDB" id="A0A2P5SX70"/>
<dbReference type="PANTHER" id="PTHR10949">
    <property type="entry name" value="LIPOYL SYNTHASE"/>
    <property type="match status" value="1"/>
</dbReference>
<dbReference type="InterPro" id="IPR058240">
    <property type="entry name" value="rSAM_sf"/>
</dbReference>
<accession>A0A2P5SX70</accession>
<dbReference type="HAMAP" id="MF_00206">
    <property type="entry name" value="Lipoyl_synth"/>
    <property type="match status" value="1"/>
</dbReference>
<dbReference type="InterPro" id="IPR003698">
    <property type="entry name" value="Lipoyl_synth"/>
</dbReference>
<evidence type="ECO:0000256" key="9">
    <source>
        <dbReference type="HAMAP-Rule" id="MF_00206"/>
    </source>
</evidence>
<dbReference type="PANTHER" id="PTHR10949:SF0">
    <property type="entry name" value="LIPOYL SYNTHASE, MITOCHONDRIAL"/>
    <property type="match status" value="1"/>
</dbReference>
<dbReference type="SFLD" id="SFLDS00029">
    <property type="entry name" value="Radical_SAM"/>
    <property type="match status" value="1"/>
</dbReference>
<feature type="binding site" evidence="9">
    <location>
        <position position="94"/>
    </location>
    <ligand>
        <name>[4Fe-4S] cluster</name>
        <dbReference type="ChEBI" id="CHEBI:49883"/>
        <label>2</label>
        <note>4Fe-4S-S-AdoMet</note>
    </ligand>
</feature>
<dbReference type="NCBIfam" id="TIGR00510">
    <property type="entry name" value="lipA"/>
    <property type="match status" value="1"/>
</dbReference>
<evidence type="ECO:0000256" key="7">
    <source>
        <dbReference type="ARBA" id="ARBA00023014"/>
    </source>
</evidence>
<evidence type="ECO:0000313" key="12">
    <source>
        <dbReference type="Proteomes" id="UP000296144"/>
    </source>
</evidence>
<comment type="cofactor">
    <cofactor evidence="9">
        <name>[4Fe-4S] cluster</name>
        <dbReference type="ChEBI" id="CHEBI:49883"/>
    </cofactor>
    <text evidence="9">Binds 2 [4Fe-4S] clusters per subunit. One cluster is coordinated with 3 cysteines and an exchangeable S-adenosyl-L-methionine.</text>
</comment>
<dbReference type="GO" id="GO:0016992">
    <property type="term" value="F:lipoate synthase activity"/>
    <property type="evidence" value="ECO:0007669"/>
    <property type="project" value="UniProtKB-UniRule"/>
</dbReference>
<dbReference type="InterPro" id="IPR013785">
    <property type="entry name" value="Aldolase_TIM"/>
</dbReference>
<comment type="function">
    <text evidence="9">Catalyzes the radical-mediated insertion of two sulfur atoms into the C-6 and C-8 positions of the octanoyl moiety bound to the lipoyl domains of lipoate-dependent enzymes, thereby converting the octanoylated domains into lipoylated derivatives.</text>
</comment>
<dbReference type="SFLD" id="SFLDG01058">
    <property type="entry name" value="lipoyl_synthase_like"/>
    <property type="match status" value="1"/>
</dbReference>
<evidence type="ECO:0000256" key="4">
    <source>
        <dbReference type="ARBA" id="ARBA00022691"/>
    </source>
</evidence>
<keyword evidence="6 9" id="KW-0408">Iron</keyword>
<evidence type="ECO:0000256" key="2">
    <source>
        <dbReference type="ARBA" id="ARBA00022490"/>
    </source>
</evidence>
<feature type="binding site" evidence="9">
    <location>
        <position position="304"/>
    </location>
    <ligand>
        <name>[4Fe-4S] cluster</name>
        <dbReference type="ChEBI" id="CHEBI:49883"/>
        <label>1</label>
    </ligand>
</feature>
<feature type="binding site" evidence="9">
    <location>
        <position position="69"/>
    </location>
    <ligand>
        <name>[4Fe-4S] cluster</name>
        <dbReference type="ChEBI" id="CHEBI:49883"/>
        <label>1</label>
    </ligand>
</feature>
<gene>
    <name evidence="9 11" type="primary">lipA</name>
    <name evidence="11" type="ORF">CRV10_01470</name>
</gene>
<feature type="binding site" evidence="9">
    <location>
        <position position="64"/>
    </location>
    <ligand>
        <name>[4Fe-4S] cluster</name>
        <dbReference type="ChEBI" id="CHEBI:49883"/>
        <label>1</label>
    </ligand>
</feature>
<protein>
    <recommendedName>
        <fullName evidence="9">Lipoyl synthase</fullName>
        <ecNumber evidence="9">2.8.1.8</ecNumber>
    </recommendedName>
    <alternativeName>
        <fullName evidence="9">Lip-syn</fullName>
        <shortName evidence="9">LS</shortName>
    </alternativeName>
    <alternativeName>
        <fullName evidence="9">Lipoate synthase</fullName>
    </alternativeName>
    <alternativeName>
        <fullName evidence="9">Lipoic acid synthase</fullName>
    </alternativeName>
    <alternativeName>
        <fullName evidence="9">Sulfur insertion protein LipA</fullName>
    </alternativeName>
</protein>
<dbReference type="InterPro" id="IPR007197">
    <property type="entry name" value="rSAM"/>
</dbReference>
<feature type="binding site" evidence="9">
    <location>
        <position position="90"/>
    </location>
    <ligand>
        <name>[4Fe-4S] cluster</name>
        <dbReference type="ChEBI" id="CHEBI:49883"/>
        <label>2</label>
        <note>4Fe-4S-S-AdoMet</note>
    </ligand>
</feature>
<organism evidence="11 12">
    <name type="scientific">Candidatus Pantoea edessiphila</name>
    <dbReference type="NCBI Taxonomy" id="2044610"/>
    <lineage>
        <taxon>Bacteria</taxon>
        <taxon>Pseudomonadati</taxon>
        <taxon>Pseudomonadota</taxon>
        <taxon>Gammaproteobacteria</taxon>
        <taxon>Enterobacterales</taxon>
        <taxon>Erwiniaceae</taxon>
        <taxon>Pantoea</taxon>
    </lineage>
</organism>
<dbReference type="FunFam" id="3.20.20.70:FF:000040">
    <property type="entry name" value="Lipoyl synthase"/>
    <property type="match status" value="1"/>
</dbReference>
<evidence type="ECO:0000256" key="8">
    <source>
        <dbReference type="ARBA" id="ARBA00047326"/>
    </source>
</evidence>
<evidence type="ECO:0000256" key="3">
    <source>
        <dbReference type="ARBA" id="ARBA00022679"/>
    </source>
</evidence>
<keyword evidence="1 9" id="KW-0004">4Fe-4S</keyword>
<dbReference type="GO" id="GO:0051539">
    <property type="term" value="F:4 iron, 4 sulfur cluster binding"/>
    <property type="evidence" value="ECO:0007669"/>
    <property type="project" value="UniProtKB-UniRule"/>
</dbReference>
<keyword evidence="12" id="KW-1185">Reference proteome</keyword>
<comment type="similarity">
    <text evidence="9">Belongs to the radical SAM superfamily. Lipoyl synthase family.</text>
</comment>
<dbReference type="Gene3D" id="3.20.20.70">
    <property type="entry name" value="Aldolase class I"/>
    <property type="match status" value="1"/>
</dbReference>
<dbReference type="NCBIfam" id="NF004019">
    <property type="entry name" value="PRK05481.1"/>
    <property type="match status" value="1"/>
</dbReference>
<evidence type="ECO:0000256" key="6">
    <source>
        <dbReference type="ARBA" id="ARBA00023004"/>
    </source>
</evidence>
<evidence type="ECO:0000259" key="10">
    <source>
        <dbReference type="PROSITE" id="PS51918"/>
    </source>
</evidence>
<dbReference type="GO" id="GO:0005737">
    <property type="term" value="C:cytoplasm"/>
    <property type="evidence" value="ECO:0007669"/>
    <property type="project" value="UniProtKB-SubCell"/>
</dbReference>
<dbReference type="Proteomes" id="UP000296144">
    <property type="component" value="Unassembled WGS sequence"/>
</dbReference>
<keyword evidence="2 9" id="KW-0963">Cytoplasm</keyword>
<reference evidence="11 12" key="1">
    <citation type="journal article" date="2018" name="Genome Biol. Evol.">
        <title>Cladogenesis and Genomic Streamlining in Extracellular Endosymbionts of Tropical Stink Bugs.</title>
        <authorList>
            <person name="Otero-Bravo A."/>
            <person name="Goffredi S."/>
            <person name="Sabree Z.L."/>
        </authorList>
    </citation>
    <scope>NUCLEOTIDE SEQUENCE [LARGE SCALE GENOMIC DNA]</scope>
    <source>
        <strain evidence="11 12">SoEL</strain>
    </source>
</reference>
<name>A0A2P5SX70_9GAMM</name>
<keyword evidence="7 9" id="KW-0411">Iron-sulfur</keyword>
<dbReference type="SMART" id="SM00729">
    <property type="entry name" value="Elp3"/>
    <property type="match status" value="1"/>
</dbReference>
<evidence type="ECO:0000256" key="1">
    <source>
        <dbReference type="ARBA" id="ARBA00022485"/>
    </source>
</evidence>
<dbReference type="PROSITE" id="PS51918">
    <property type="entry name" value="RADICAL_SAM"/>
    <property type="match status" value="1"/>
</dbReference>
<dbReference type="InterPro" id="IPR006638">
    <property type="entry name" value="Elp3/MiaA/NifB-like_rSAM"/>
</dbReference>
<proteinExistence type="inferred from homology"/>
<feature type="binding site" evidence="9">
    <location>
        <position position="97"/>
    </location>
    <ligand>
        <name>[4Fe-4S] cluster</name>
        <dbReference type="ChEBI" id="CHEBI:49883"/>
        <label>2</label>
        <note>4Fe-4S-S-AdoMet</note>
    </ligand>
</feature>
<evidence type="ECO:0000313" key="11">
    <source>
        <dbReference type="EMBL" id="PPI86902.1"/>
    </source>
</evidence>
<dbReference type="GO" id="GO:0009249">
    <property type="term" value="P:protein lipoylation"/>
    <property type="evidence" value="ECO:0007669"/>
    <property type="project" value="UniProtKB-UniRule"/>
</dbReference>
<feature type="binding site" evidence="9">
    <location>
        <position position="75"/>
    </location>
    <ligand>
        <name>[4Fe-4S] cluster</name>
        <dbReference type="ChEBI" id="CHEBI:49883"/>
        <label>1</label>
    </ligand>
</feature>
<comment type="catalytic activity">
    <reaction evidence="8 9">
        <text>[[Fe-S] cluster scaffold protein carrying a second [4Fe-4S](2+) cluster] + N(6)-octanoyl-L-lysyl-[protein] + 2 oxidized [2Fe-2S]-[ferredoxin] + 2 S-adenosyl-L-methionine + 4 H(+) = [[Fe-S] cluster scaffold protein] + N(6)-[(R)-dihydrolipoyl]-L-lysyl-[protein] + 4 Fe(3+) + 2 hydrogen sulfide + 2 5'-deoxyadenosine + 2 L-methionine + 2 reduced [2Fe-2S]-[ferredoxin]</text>
        <dbReference type="Rhea" id="RHEA:16585"/>
        <dbReference type="Rhea" id="RHEA-COMP:9928"/>
        <dbReference type="Rhea" id="RHEA-COMP:10000"/>
        <dbReference type="Rhea" id="RHEA-COMP:10001"/>
        <dbReference type="Rhea" id="RHEA-COMP:10475"/>
        <dbReference type="Rhea" id="RHEA-COMP:14568"/>
        <dbReference type="Rhea" id="RHEA-COMP:14569"/>
        <dbReference type="ChEBI" id="CHEBI:15378"/>
        <dbReference type="ChEBI" id="CHEBI:17319"/>
        <dbReference type="ChEBI" id="CHEBI:29034"/>
        <dbReference type="ChEBI" id="CHEBI:29919"/>
        <dbReference type="ChEBI" id="CHEBI:33722"/>
        <dbReference type="ChEBI" id="CHEBI:33737"/>
        <dbReference type="ChEBI" id="CHEBI:33738"/>
        <dbReference type="ChEBI" id="CHEBI:57844"/>
        <dbReference type="ChEBI" id="CHEBI:59789"/>
        <dbReference type="ChEBI" id="CHEBI:78809"/>
        <dbReference type="ChEBI" id="CHEBI:83100"/>
        <dbReference type="EC" id="2.8.1.8"/>
    </reaction>
</comment>
<dbReference type="GO" id="GO:0046872">
    <property type="term" value="F:metal ion binding"/>
    <property type="evidence" value="ECO:0007669"/>
    <property type="project" value="UniProtKB-KW"/>
</dbReference>
<comment type="subcellular location">
    <subcellularLocation>
        <location evidence="9">Cytoplasm</location>
    </subcellularLocation>
</comment>
<dbReference type="EC" id="2.8.1.8" evidence="9"/>
<feature type="domain" description="Radical SAM core" evidence="10">
    <location>
        <begin position="76"/>
        <end position="293"/>
    </location>
</feature>
<dbReference type="OrthoDB" id="9787898at2"/>
<dbReference type="UniPathway" id="UPA00538">
    <property type="reaction ID" value="UER00593"/>
</dbReference>
<comment type="caution">
    <text evidence="11">The sequence shown here is derived from an EMBL/GenBank/DDBJ whole genome shotgun (WGS) entry which is preliminary data.</text>
</comment>
<dbReference type="SFLD" id="SFLDF00271">
    <property type="entry name" value="lipoyl_synthase"/>
    <property type="match status" value="1"/>
</dbReference>
<sequence>MPLKACILLYNLFIMKIIPIKNIKIQDQEILPKPDWIKIKLPIDSSHIANVKSIMRKNNINSVCEEASCPNIIECFNKKTATFIILGVICTRRCPFCDVKHGQPLTPDDKEPERLTNAIINIGLKYVVITSVNRDDLLDGGAQHFVNCISSIRKKSNNIKIEILVPDFRRCMNLALNIINNQPPDVFGHNIENVPRIYRQIRPGANYNKSLQLLENFKKYHPNIPSKSGLMLGLGETNSEIIKVMQDLRNHGVTMLTLGQYLQPSRNHLPVRRYVAPKEFDDMKKEALSMGFTYAACGPLVRSSYQAEKHDKGLQVN</sequence>
<dbReference type="PIRSF" id="PIRSF005963">
    <property type="entry name" value="Lipoyl_synth"/>
    <property type="match status" value="1"/>
</dbReference>
<keyword evidence="3 9" id="KW-0808">Transferase</keyword>
<dbReference type="Pfam" id="PF04055">
    <property type="entry name" value="Radical_SAM"/>
    <property type="match status" value="1"/>
</dbReference>
<keyword evidence="4 9" id="KW-0949">S-adenosyl-L-methionine</keyword>
<comment type="pathway">
    <text evidence="9">Protein modification; protein lipoylation via endogenous pathway; protein N(6)-(lipoyl)lysine from octanoyl-[acyl-carrier-protein]: step 2/2.</text>
</comment>
<dbReference type="EMBL" id="PDKU01000001">
    <property type="protein sequence ID" value="PPI86902.1"/>
    <property type="molecule type" value="Genomic_DNA"/>
</dbReference>